<keyword evidence="1" id="KW-0472">Membrane</keyword>
<keyword evidence="1" id="KW-1133">Transmembrane helix</keyword>
<evidence type="ECO:0000313" key="2">
    <source>
        <dbReference type="EMBL" id="MTV37610.1"/>
    </source>
</evidence>
<keyword evidence="1" id="KW-0812">Transmembrane</keyword>
<comment type="caution">
    <text evidence="2">The sequence shown here is derived from an EMBL/GenBank/DDBJ whole genome shotgun (WGS) entry which is preliminary data.</text>
</comment>
<evidence type="ECO:0000313" key="3">
    <source>
        <dbReference type="Proteomes" id="UP000475582"/>
    </source>
</evidence>
<organism evidence="2 3">
    <name type="scientific">Duganella radicis</name>
    <dbReference type="NCBI Taxonomy" id="551988"/>
    <lineage>
        <taxon>Bacteria</taxon>
        <taxon>Pseudomonadati</taxon>
        <taxon>Pseudomonadota</taxon>
        <taxon>Betaproteobacteria</taxon>
        <taxon>Burkholderiales</taxon>
        <taxon>Oxalobacteraceae</taxon>
        <taxon>Telluria group</taxon>
        <taxon>Duganella</taxon>
    </lineage>
</organism>
<accession>A0A6L6PEY6</accession>
<evidence type="ECO:0000256" key="1">
    <source>
        <dbReference type="SAM" id="Phobius"/>
    </source>
</evidence>
<dbReference type="EMBL" id="WNKY01000006">
    <property type="protein sequence ID" value="MTV37610.1"/>
    <property type="molecule type" value="Genomic_DNA"/>
</dbReference>
<dbReference type="RefSeq" id="WP_155463082.1">
    <property type="nucleotide sequence ID" value="NZ_WNKY01000006.1"/>
</dbReference>
<reference evidence="2 3" key="1">
    <citation type="submission" date="2019-11" db="EMBL/GenBank/DDBJ databases">
        <title>Type strains purchased from KCTC, JCM and DSMZ.</title>
        <authorList>
            <person name="Lu H."/>
        </authorList>
    </citation>
    <scope>NUCLEOTIDE SEQUENCE [LARGE SCALE GENOMIC DNA]</scope>
    <source>
        <strain evidence="2 3">KCTC 22382</strain>
    </source>
</reference>
<protein>
    <submittedName>
        <fullName evidence="2">Uncharacterized protein</fullName>
    </submittedName>
</protein>
<name>A0A6L6PEY6_9BURK</name>
<keyword evidence="3" id="KW-1185">Reference proteome</keyword>
<feature type="transmembrane region" description="Helical" evidence="1">
    <location>
        <begin position="20"/>
        <end position="36"/>
    </location>
</feature>
<sequence length="122" mass="12787">MLSKDDPSTNNSFQIQKMNFIFISVIVIPIGVLYELNRNFQREINAYLTPLASGAGGAAGGAAKTASPSPAVMLPQLPVGEKPQGARPVPAMRQFIGAAGGLSHGVRTGMQSCYDDLSLSPP</sequence>
<gene>
    <name evidence="2" type="ORF">GM676_08430</name>
</gene>
<dbReference type="Proteomes" id="UP000475582">
    <property type="component" value="Unassembled WGS sequence"/>
</dbReference>
<dbReference type="AlphaFoldDB" id="A0A6L6PEY6"/>
<proteinExistence type="predicted"/>